<keyword evidence="3" id="KW-0904">Protein phosphatase</keyword>
<feature type="domain" description="Tyrosine specific protein phosphatases" evidence="4">
    <location>
        <begin position="714"/>
        <end position="770"/>
    </location>
</feature>
<evidence type="ECO:0000256" key="1">
    <source>
        <dbReference type="ARBA" id="ARBA00013064"/>
    </source>
</evidence>
<dbReference type="InterPro" id="IPR000868">
    <property type="entry name" value="Isochorismatase-like_dom"/>
</dbReference>
<dbReference type="InterPro" id="IPR011009">
    <property type="entry name" value="Kinase-like_dom_sf"/>
</dbReference>
<organism evidence="5 6">
    <name type="scientific">Enhygromyxa salina</name>
    <dbReference type="NCBI Taxonomy" id="215803"/>
    <lineage>
        <taxon>Bacteria</taxon>
        <taxon>Pseudomonadati</taxon>
        <taxon>Myxococcota</taxon>
        <taxon>Polyangia</taxon>
        <taxon>Nannocystales</taxon>
        <taxon>Nannocystaceae</taxon>
        <taxon>Enhygromyxa</taxon>
    </lineage>
</organism>
<dbReference type="InterPro" id="IPR029021">
    <property type="entry name" value="Prot-tyrosine_phosphatase-like"/>
</dbReference>
<dbReference type="PROSITE" id="PS00383">
    <property type="entry name" value="TYR_PHOSPHATASE_1"/>
    <property type="match status" value="1"/>
</dbReference>
<name>A0A0C1ZV82_9BACT</name>
<dbReference type="InterPro" id="IPR050561">
    <property type="entry name" value="PTP"/>
</dbReference>
<dbReference type="AlphaFoldDB" id="A0A0C1ZV82"/>
<dbReference type="Gene3D" id="3.90.190.10">
    <property type="entry name" value="Protein tyrosine phosphatase superfamily"/>
    <property type="match status" value="1"/>
</dbReference>
<dbReference type="Pfam" id="PF00857">
    <property type="entry name" value="Isochorismatase"/>
    <property type="match status" value="1"/>
</dbReference>
<evidence type="ECO:0000313" key="5">
    <source>
        <dbReference type="EMBL" id="KIG14973.1"/>
    </source>
</evidence>
<evidence type="ECO:0000313" key="6">
    <source>
        <dbReference type="Proteomes" id="UP000031599"/>
    </source>
</evidence>
<keyword evidence="2" id="KW-0378">Hydrolase</keyword>
<dbReference type="PROSITE" id="PS50056">
    <property type="entry name" value="TYR_PHOSPHATASE_2"/>
    <property type="match status" value="1"/>
</dbReference>
<accession>A0A0C1ZV82</accession>
<evidence type="ECO:0000259" key="4">
    <source>
        <dbReference type="PROSITE" id="PS50056"/>
    </source>
</evidence>
<dbReference type="EC" id="3.1.3.48" evidence="1"/>
<evidence type="ECO:0000256" key="3">
    <source>
        <dbReference type="ARBA" id="ARBA00022912"/>
    </source>
</evidence>
<dbReference type="InterPro" id="IPR000387">
    <property type="entry name" value="Tyr_Pase_dom"/>
</dbReference>
<protein>
    <recommendedName>
        <fullName evidence="1">protein-tyrosine-phosphatase</fullName>
        <ecNumber evidence="1">3.1.3.48</ecNumber>
    </recommendedName>
</protein>
<dbReference type="InterPro" id="IPR022778">
    <property type="entry name" value="CDKN3"/>
</dbReference>
<dbReference type="SUPFAM" id="SSF56112">
    <property type="entry name" value="Protein kinase-like (PK-like)"/>
    <property type="match status" value="1"/>
</dbReference>
<dbReference type="InterPro" id="IPR036380">
    <property type="entry name" value="Isochorismatase-like_sf"/>
</dbReference>
<dbReference type="PANTHER" id="PTHR23339">
    <property type="entry name" value="TYROSINE SPECIFIC PROTEIN PHOSPHATASE AND DUAL SPECIFICITY PROTEIN PHOSPHATASE"/>
    <property type="match status" value="1"/>
</dbReference>
<dbReference type="EMBL" id="JMCC02000062">
    <property type="protein sequence ID" value="KIG14973.1"/>
    <property type="molecule type" value="Genomic_DNA"/>
</dbReference>
<dbReference type="GO" id="GO:0004725">
    <property type="term" value="F:protein tyrosine phosphatase activity"/>
    <property type="evidence" value="ECO:0007669"/>
    <property type="project" value="UniProtKB-EC"/>
</dbReference>
<dbReference type="InterPro" id="IPR016130">
    <property type="entry name" value="Tyr_Pase_AS"/>
</dbReference>
<dbReference type="FunFam" id="3.90.190.10:FF:000157">
    <property type="entry name" value="Protein-tyrosine phosphatase"/>
    <property type="match status" value="1"/>
</dbReference>
<dbReference type="SUPFAM" id="SSF52799">
    <property type="entry name" value="(Phosphotyrosine protein) phosphatases II"/>
    <property type="match status" value="1"/>
</dbReference>
<dbReference type="Pfam" id="PF05706">
    <property type="entry name" value="CDKN3"/>
    <property type="match status" value="1"/>
</dbReference>
<proteinExistence type="predicted"/>
<dbReference type="SUPFAM" id="SSF52499">
    <property type="entry name" value="Isochorismatase-like hydrolases"/>
    <property type="match status" value="1"/>
</dbReference>
<gene>
    <name evidence="5" type="ORF">DB30_06162</name>
</gene>
<evidence type="ECO:0000256" key="2">
    <source>
        <dbReference type="ARBA" id="ARBA00022801"/>
    </source>
</evidence>
<dbReference type="Pfam" id="PF19974">
    <property type="entry name" value="TCAD9"/>
    <property type="match status" value="2"/>
</dbReference>
<dbReference type="InterPro" id="IPR045544">
    <property type="entry name" value="TCAD9"/>
</dbReference>
<reference evidence="5 6" key="1">
    <citation type="submission" date="2014-12" db="EMBL/GenBank/DDBJ databases">
        <title>Genome assembly of Enhygromyxa salina DSM 15201.</title>
        <authorList>
            <person name="Sharma G."/>
            <person name="Subramanian S."/>
        </authorList>
    </citation>
    <scope>NUCLEOTIDE SEQUENCE [LARGE SCALE GENOMIC DNA]</scope>
    <source>
        <strain evidence="5 6">DSM 15201</strain>
    </source>
</reference>
<dbReference type="Gene3D" id="3.40.50.850">
    <property type="entry name" value="Isochorismatase-like"/>
    <property type="match status" value="1"/>
</dbReference>
<dbReference type="Proteomes" id="UP000031599">
    <property type="component" value="Unassembled WGS sequence"/>
</dbReference>
<sequence>MIQPKNAPASGGEGLARAGHSLLITQCLQNDFVKPIGRFDPIPNQLHVGHAEALRLLGETPAEGPVERMMQWAYAQPDELVRVVHIRDWHDPSQPEQRSHLAQFGEHCIRDTEGARFVFTEPQRHAKDIALINSVTLNDFEGTGLTEVLAPYGSGPCRVGLTGVWTEAKVLFLAYEIRTRFPEFEIAVCSALTASSSRQHHFQALSQLDRIIGVQVIDSVGGFIDWLGGGTTNAPLLGLREKYPVIDAGEAQLDPTDAMLLRFLFRDCRSVTLKLLGGGFSGNLVAGTTSVDLHGHEQVPHVVKIGPQDKMGRERTNFEQVQDVMGNNAPQISDFADLDDRGAIKYRYASMGGSFTTTFQKEYQRGLALEKVEQVINTVYGEQLMRLYKAATLESGDLLEHYFFAPERAPGVQRSVEQIVGHEVPGDTLELLPGVEVTNPAVFYRRTLAQLPARAQDRFYQAHVHGDLNGQNIVLDGHDNVWLIDFFHTRRAHVLMDLVKMENDLFYIFTPVQTEHELREAFKLTDALIDVQDLWAELPAQCPSTLPQMQRAWATLRMLRAYYRRLVHSDRAPLQLFVAMLRYAGHTLSFDEPTPLQLKWALYTAARCVDRVQATLTASTRLRVDFLELADEVSSGGPGGRVGLTVLPGRRDWRRHLREDLGSLREAGVDAVVCLVPHEELERYGVPELIDAYRDSGLATLHMPLLDQKGASADKLREAAAWVQVRVAAGQSVLVHCVGGLGRSGMVAAAWLRSRGVSADDALQIVRAARGPRAVETKIQERCVRTLRFG</sequence>
<comment type="caution">
    <text evidence="5">The sequence shown here is derived from an EMBL/GenBank/DDBJ whole genome shotgun (WGS) entry which is preliminary data.</text>
</comment>